<protein>
    <recommendedName>
        <fullName evidence="4">Secreted protein</fullName>
    </recommendedName>
</protein>
<sequence>MRWIKRAGLFALYLAPDGGWGMVATENGRQERRMSCRMKYIYSDLHSIRMIVVPECLSRCRSCIACKPRLPPSFDSEQSHVSTDSG</sequence>
<comment type="caution">
    <text evidence="2">The sequence shown here is derived from an EMBL/GenBank/DDBJ whole genome shotgun (WGS) entry which is preliminary data.</text>
</comment>
<proteinExistence type="predicted"/>
<reference evidence="2" key="1">
    <citation type="submission" date="2019-10" db="EMBL/GenBank/DDBJ databases">
        <authorList>
            <consortium name="DOE Joint Genome Institute"/>
            <person name="Kuo A."/>
            <person name="Miyauchi S."/>
            <person name="Kiss E."/>
            <person name="Drula E."/>
            <person name="Kohler A."/>
            <person name="Sanchez-Garcia M."/>
            <person name="Andreopoulos B."/>
            <person name="Barry K.W."/>
            <person name="Bonito G."/>
            <person name="Buee M."/>
            <person name="Carver A."/>
            <person name="Chen C."/>
            <person name="Cichocki N."/>
            <person name="Clum A."/>
            <person name="Culley D."/>
            <person name="Crous P.W."/>
            <person name="Fauchery L."/>
            <person name="Girlanda M."/>
            <person name="Hayes R."/>
            <person name="Keri Z."/>
            <person name="LaButti K."/>
            <person name="Lipzen A."/>
            <person name="Lombard V."/>
            <person name="Magnuson J."/>
            <person name="Maillard F."/>
            <person name="Morin E."/>
            <person name="Murat C."/>
            <person name="Nolan M."/>
            <person name="Ohm R."/>
            <person name="Pangilinan J."/>
            <person name="Pereira M."/>
            <person name="Perotto S."/>
            <person name="Peter M."/>
            <person name="Riley R."/>
            <person name="Sitrit Y."/>
            <person name="Stielow B."/>
            <person name="Szollosi G."/>
            <person name="Zifcakova L."/>
            <person name="Stursova M."/>
            <person name="Spatafora J.W."/>
            <person name="Tedersoo L."/>
            <person name="Vaario L.-M."/>
            <person name="Yamada A."/>
            <person name="Yan M."/>
            <person name="Wang P."/>
            <person name="Xu J."/>
            <person name="Bruns T."/>
            <person name="Baldrian P."/>
            <person name="Vilgalys R."/>
            <person name="Henrissat B."/>
            <person name="Grigoriev I.V."/>
            <person name="Hibbett D."/>
            <person name="Nagy L.G."/>
            <person name="Martin F.M."/>
        </authorList>
    </citation>
    <scope>NUCLEOTIDE SEQUENCE</scope>
    <source>
        <strain evidence="2">BED1</strain>
    </source>
</reference>
<evidence type="ECO:0000313" key="2">
    <source>
        <dbReference type="EMBL" id="KAF8414465.1"/>
    </source>
</evidence>
<name>A0AAD4B9N1_BOLED</name>
<feature type="chain" id="PRO_5041940545" description="Secreted protein" evidence="1">
    <location>
        <begin position="22"/>
        <end position="86"/>
    </location>
</feature>
<organism evidence="2 3">
    <name type="scientific">Boletus edulis BED1</name>
    <dbReference type="NCBI Taxonomy" id="1328754"/>
    <lineage>
        <taxon>Eukaryota</taxon>
        <taxon>Fungi</taxon>
        <taxon>Dikarya</taxon>
        <taxon>Basidiomycota</taxon>
        <taxon>Agaricomycotina</taxon>
        <taxon>Agaricomycetes</taxon>
        <taxon>Agaricomycetidae</taxon>
        <taxon>Boletales</taxon>
        <taxon>Boletineae</taxon>
        <taxon>Boletaceae</taxon>
        <taxon>Boletoideae</taxon>
        <taxon>Boletus</taxon>
    </lineage>
</organism>
<keyword evidence="3" id="KW-1185">Reference proteome</keyword>
<accession>A0AAD4B9N1</accession>
<gene>
    <name evidence="2" type="ORF">L210DRAFT_3592627</name>
</gene>
<dbReference type="EMBL" id="WHUW01000517">
    <property type="protein sequence ID" value="KAF8414465.1"/>
    <property type="molecule type" value="Genomic_DNA"/>
</dbReference>
<reference evidence="2" key="2">
    <citation type="journal article" date="2020" name="Nat. Commun.">
        <title>Large-scale genome sequencing of mycorrhizal fungi provides insights into the early evolution of symbiotic traits.</title>
        <authorList>
            <person name="Miyauchi S."/>
            <person name="Kiss E."/>
            <person name="Kuo A."/>
            <person name="Drula E."/>
            <person name="Kohler A."/>
            <person name="Sanchez-Garcia M."/>
            <person name="Morin E."/>
            <person name="Andreopoulos B."/>
            <person name="Barry K.W."/>
            <person name="Bonito G."/>
            <person name="Buee M."/>
            <person name="Carver A."/>
            <person name="Chen C."/>
            <person name="Cichocki N."/>
            <person name="Clum A."/>
            <person name="Culley D."/>
            <person name="Crous P.W."/>
            <person name="Fauchery L."/>
            <person name="Girlanda M."/>
            <person name="Hayes R.D."/>
            <person name="Keri Z."/>
            <person name="LaButti K."/>
            <person name="Lipzen A."/>
            <person name="Lombard V."/>
            <person name="Magnuson J."/>
            <person name="Maillard F."/>
            <person name="Murat C."/>
            <person name="Nolan M."/>
            <person name="Ohm R.A."/>
            <person name="Pangilinan J."/>
            <person name="Pereira M.F."/>
            <person name="Perotto S."/>
            <person name="Peter M."/>
            <person name="Pfister S."/>
            <person name="Riley R."/>
            <person name="Sitrit Y."/>
            <person name="Stielow J.B."/>
            <person name="Szollosi G."/>
            <person name="Zifcakova L."/>
            <person name="Stursova M."/>
            <person name="Spatafora J.W."/>
            <person name="Tedersoo L."/>
            <person name="Vaario L.M."/>
            <person name="Yamada A."/>
            <person name="Yan M."/>
            <person name="Wang P."/>
            <person name="Xu J."/>
            <person name="Bruns T."/>
            <person name="Baldrian P."/>
            <person name="Vilgalys R."/>
            <person name="Dunand C."/>
            <person name="Henrissat B."/>
            <person name="Grigoriev I.V."/>
            <person name="Hibbett D."/>
            <person name="Nagy L.G."/>
            <person name="Martin F.M."/>
        </authorList>
    </citation>
    <scope>NUCLEOTIDE SEQUENCE</scope>
    <source>
        <strain evidence="2">BED1</strain>
    </source>
</reference>
<feature type="signal peptide" evidence="1">
    <location>
        <begin position="1"/>
        <end position="21"/>
    </location>
</feature>
<evidence type="ECO:0000313" key="3">
    <source>
        <dbReference type="Proteomes" id="UP001194468"/>
    </source>
</evidence>
<evidence type="ECO:0008006" key="4">
    <source>
        <dbReference type="Google" id="ProtNLM"/>
    </source>
</evidence>
<evidence type="ECO:0000256" key="1">
    <source>
        <dbReference type="SAM" id="SignalP"/>
    </source>
</evidence>
<keyword evidence="1" id="KW-0732">Signal</keyword>
<dbReference type="AlphaFoldDB" id="A0AAD4B9N1"/>
<dbReference type="Proteomes" id="UP001194468">
    <property type="component" value="Unassembled WGS sequence"/>
</dbReference>